<dbReference type="AlphaFoldDB" id="A0A3A1UXS3"/>
<dbReference type="Gene3D" id="3.30.470.20">
    <property type="entry name" value="ATP-grasp fold, B domain"/>
    <property type="match status" value="1"/>
</dbReference>
<dbReference type="EMBL" id="QXQA01000005">
    <property type="protein sequence ID" value="RIX53025.1"/>
    <property type="molecule type" value="Genomic_DNA"/>
</dbReference>
<dbReference type="Proteomes" id="UP000266482">
    <property type="component" value="Unassembled WGS sequence"/>
</dbReference>
<protein>
    <submittedName>
        <fullName evidence="1">YheC/YheD family protein</fullName>
    </submittedName>
</protein>
<accession>A0A3A1UXS3</accession>
<evidence type="ECO:0000313" key="2">
    <source>
        <dbReference type="Proteomes" id="UP000266482"/>
    </source>
</evidence>
<keyword evidence="2" id="KW-1185">Reference proteome</keyword>
<reference evidence="1 2" key="1">
    <citation type="submission" date="2018-09" db="EMBL/GenBank/DDBJ databases">
        <title>Paenibacillus aracenensis nov. sp. isolated from a cave in southern Spain.</title>
        <authorList>
            <person name="Jurado V."/>
            <person name="Gutierrez-Patricio S."/>
            <person name="Gonzalez-Pimentel J.L."/>
            <person name="Miller A.Z."/>
            <person name="Laiz L."/>
            <person name="Saiz-Jimenez C."/>
        </authorList>
    </citation>
    <scope>NUCLEOTIDE SEQUENCE [LARGE SCALE GENOMIC DNA]</scope>
    <source>
        <strain evidence="1 2">DSM 22867</strain>
    </source>
</reference>
<dbReference type="Pfam" id="PF14398">
    <property type="entry name" value="ATPgrasp_YheCD"/>
    <property type="match status" value="1"/>
</dbReference>
<evidence type="ECO:0000313" key="1">
    <source>
        <dbReference type="EMBL" id="RIX53025.1"/>
    </source>
</evidence>
<dbReference type="SUPFAM" id="SSF56059">
    <property type="entry name" value="Glutathione synthetase ATP-binding domain-like"/>
    <property type="match status" value="1"/>
</dbReference>
<dbReference type="InterPro" id="IPR026838">
    <property type="entry name" value="YheC/D"/>
</dbReference>
<comment type="caution">
    <text evidence="1">The sequence shown here is derived from an EMBL/GenBank/DDBJ whole genome shotgun (WGS) entry which is preliminary data.</text>
</comment>
<name>A0A3A1UXS3_9BACL</name>
<organism evidence="1 2">
    <name type="scientific">Paenibacillus nanensis</name>
    <dbReference type="NCBI Taxonomy" id="393251"/>
    <lineage>
        <taxon>Bacteria</taxon>
        <taxon>Bacillati</taxon>
        <taxon>Bacillota</taxon>
        <taxon>Bacilli</taxon>
        <taxon>Bacillales</taxon>
        <taxon>Paenibacillaceae</taxon>
        <taxon>Paenibacillus</taxon>
    </lineage>
</organism>
<proteinExistence type="predicted"/>
<dbReference type="RefSeq" id="WP_119599606.1">
    <property type="nucleotide sequence ID" value="NZ_QXQA01000005.1"/>
</dbReference>
<dbReference type="OrthoDB" id="7869153at2"/>
<sequence>MLADLQGRQLASKWAKTEALLSHPGIAGHIPPTSRYSVEQLRRMLAMHGMVVLKPVVGSGGYGIIKVMRSGLGYSYVHKRKTRHFATFDALTNALRGWTSKKSYLIQKGIWLATVNGRPIDYRVKYVKSWNGWEFRALVGRIANPGLFVTNLSQGGTMVLAGEGIRASLGPSHVKDKKKKMKDLTALATRVLVQRYPGLTQLGFDYGIDRQGKIWLFEVNTRPH</sequence>
<gene>
    <name evidence="1" type="ORF">D3P08_10245</name>
</gene>